<name>A0A916S7P9_9HYPH</name>
<dbReference type="RefSeq" id="WP_188822227.1">
    <property type="nucleotide sequence ID" value="NZ_BMHH01000003.1"/>
</dbReference>
<dbReference type="Proteomes" id="UP000646478">
    <property type="component" value="Unassembled WGS sequence"/>
</dbReference>
<evidence type="ECO:0008006" key="3">
    <source>
        <dbReference type="Google" id="ProtNLM"/>
    </source>
</evidence>
<dbReference type="EMBL" id="BMHH01000003">
    <property type="protein sequence ID" value="GGA85045.1"/>
    <property type="molecule type" value="Genomic_DNA"/>
</dbReference>
<dbReference type="AlphaFoldDB" id="A0A916S7P9"/>
<comment type="caution">
    <text evidence="1">The sequence shown here is derived from an EMBL/GenBank/DDBJ whole genome shotgun (WGS) entry which is preliminary data.</text>
</comment>
<dbReference type="InterPro" id="IPR021955">
    <property type="entry name" value="DUF3572"/>
</dbReference>
<evidence type="ECO:0000313" key="1">
    <source>
        <dbReference type="EMBL" id="GGA85045.1"/>
    </source>
</evidence>
<protein>
    <recommendedName>
        <fullName evidence="3">DUF3572 family protein</fullName>
    </recommendedName>
</protein>
<reference evidence="1" key="1">
    <citation type="journal article" date="2014" name="Int. J. Syst. Evol. Microbiol.">
        <title>Complete genome sequence of Corynebacterium casei LMG S-19264T (=DSM 44701T), isolated from a smear-ripened cheese.</title>
        <authorList>
            <consortium name="US DOE Joint Genome Institute (JGI-PGF)"/>
            <person name="Walter F."/>
            <person name="Albersmeier A."/>
            <person name="Kalinowski J."/>
            <person name="Ruckert C."/>
        </authorList>
    </citation>
    <scope>NUCLEOTIDE SEQUENCE</scope>
    <source>
        <strain evidence="1">CGMCC 1.15082</strain>
    </source>
</reference>
<proteinExistence type="predicted"/>
<dbReference type="Pfam" id="PF12096">
    <property type="entry name" value="DUF3572"/>
    <property type="match status" value="1"/>
</dbReference>
<sequence length="99" mass="10728">MKNTDIKADAAQNIAIEALAFLAQDSELLPRFLALTGIQAEDIRAAARAPGFLAGVLQFYLAHEPTLLRFCEASGNRPADLQRALHALPGGDEAWDRQV</sequence>
<reference evidence="1" key="2">
    <citation type="submission" date="2020-09" db="EMBL/GenBank/DDBJ databases">
        <authorList>
            <person name="Sun Q."/>
            <person name="Zhou Y."/>
        </authorList>
    </citation>
    <scope>NUCLEOTIDE SEQUENCE</scope>
    <source>
        <strain evidence="1">CGMCC 1.15082</strain>
    </source>
</reference>
<evidence type="ECO:0000313" key="2">
    <source>
        <dbReference type="Proteomes" id="UP000646478"/>
    </source>
</evidence>
<gene>
    <name evidence="1" type="ORF">GCM10011491_10760</name>
</gene>
<organism evidence="1 2">
    <name type="scientific">Brucella endophytica</name>
    <dbReference type="NCBI Taxonomy" id="1963359"/>
    <lineage>
        <taxon>Bacteria</taxon>
        <taxon>Pseudomonadati</taxon>
        <taxon>Pseudomonadota</taxon>
        <taxon>Alphaproteobacteria</taxon>
        <taxon>Hyphomicrobiales</taxon>
        <taxon>Brucellaceae</taxon>
        <taxon>Brucella/Ochrobactrum group</taxon>
        <taxon>Brucella</taxon>
    </lineage>
</organism>
<accession>A0A916S7P9</accession>
<keyword evidence="2" id="KW-1185">Reference proteome</keyword>